<reference evidence="9" key="1">
    <citation type="submission" date="2020-08" db="EMBL/GenBank/DDBJ databases">
        <title>Genome public.</title>
        <authorList>
            <person name="Liu C."/>
            <person name="Sun Q."/>
        </authorList>
    </citation>
    <scope>NUCLEOTIDE SEQUENCE</scope>
    <source>
        <strain evidence="9">NSJ-32</strain>
    </source>
</reference>
<feature type="transmembrane region" description="Helical" evidence="7">
    <location>
        <begin position="194"/>
        <end position="211"/>
    </location>
</feature>
<feature type="transmembrane region" description="Helical" evidence="7">
    <location>
        <begin position="108"/>
        <end position="130"/>
    </location>
</feature>
<protein>
    <submittedName>
        <fullName evidence="9">Carbohydrate ABC transporter permease</fullName>
    </submittedName>
</protein>
<keyword evidence="2 7" id="KW-0813">Transport</keyword>
<dbReference type="InterPro" id="IPR035906">
    <property type="entry name" value="MetI-like_sf"/>
</dbReference>
<evidence type="ECO:0000256" key="4">
    <source>
        <dbReference type="ARBA" id="ARBA00022692"/>
    </source>
</evidence>
<feature type="transmembrane region" description="Helical" evidence="7">
    <location>
        <begin position="142"/>
        <end position="161"/>
    </location>
</feature>
<name>A0A926I261_9FIRM</name>
<dbReference type="Proteomes" id="UP000657006">
    <property type="component" value="Unassembled WGS sequence"/>
</dbReference>
<dbReference type="PANTHER" id="PTHR43744">
    <property type="entry name" value="ABC TRANSPORTER PERMEASE PROTEIN MG189-RELATED-RELATED"/>
    <property type="match status" value="1"/>
</dbReference>
<evidence type="ECO:0000313" key="10">
    <source>
        <dbReference type="Proteomes" id="UP000657006"/>
    </source>
</evidence>
<dbReference type="EMBL" id="JACRSQ010000012">
    <property type="protein sequence ID" value="MBC8543711.1"/>
    <property type="molecule type" value="Genomic_DNA"/>
</dbReference>
<evidence type="ECO:0000256" key="5">
    <source>
        <dbReference type="ARBA" id="ARBA00022989"/>
    </source>
</evidence>
<feature type="transmembrane region" description="Helical" evidence="7">
    <location>
        <begin position="72"/>
        <end position="96"/>
    </location>
</feature>
<dbReference type="PANTHER" id="PTHR43744:SF12">
    <property type="entry name" value="ABC TRANSPORTER PERMEASE PROTEIN MG189-RELATED"/>
    <property type="match status" value="1"/>
</dbReference>
<proteinExistence type="inferred from homology"/>
<feature type="transmembrane region" description="Helical" evidence="7">
    <location>
        <begin position="249"/>
        <end position="268"/>
    </location>
</feature>
<dbReference type="InterPro" id="IPR000515">
    <property type="entry name" value="MetI-like"/>
</dbReference>
<accession>A0A926I261</accession>
<comment type="similarity">
    <text evidence="7">Belongs to the binding-protein-dependent transport system permease family.</text>
</comment>
<dbReference type="GO" id="GO:0055085">
    <property type="term" value="P:transmembrane transport"/>
    <property type="evidence" value="ECO:0007669"/>
    <property type="project" value="InterPro"/>
</dbReference>
<sequence length="283" mass="31921">MERRNRIVNLICYLFLLIILLATLFPLIYTILSSFKTNMELLSDPGRIFPERFTVDNYIRAWNSDSLQIGRMFINSVLYTLGCVMIMLIEASLYGYVFARGKFRGKRILFLVFSSLMFINLGSITIYPLLEVLASVKLKSSLWALLVYKIFAIPIVNIYLVKSYIQSLPIALDEAAKIDGCGFVGIFFRIIRPMLKPIMATIGMLSFNSSWNEYLFPAVFTMAKPEQQTLIVGIIALKNSSESAVSWDLMFAGTTISLIPVLLAFAFANRYFVKGIAMGALKG</sequence>
<feature type="domain" description="ABC transmembrane type-1" evidence="8">
    <location>
        <begin position="73"/>
        <end position="268"/>
    </location>
</feature>
<organism evidence="9 10">
    <name type="scientific">Bianquea renquensis</name>
    <dbReference type="NCBI Taxonomy" id="2763661"/>
    <lineage>
        <taxon>Bacteria</taxon>
        <taxon>Bacillati</taxon>
        <taxon>Bacillota</taxon>
        <taxon>Clostridia</taxon>
        <taxon>Eubacteriales</taxon>
        <taxon>Bianqueaceae</taxon>
        <taxon>Bianquea</taxon>
    </lineage>
</organism>
<dbReference type="AlphaFoldDB" id="A0A926I261"/>
<evidence type="ECO:0000256" key="3">
    <source>
        <dbReference type="ARBA" id="ARBA00022475"/>
    </source>
</evidence>
<keyword evidence="5 7" id="KW-1133">Transmembrane helix</keyword>
<dbReference type="CDD" id="cd06261">
    <property type="entry name" value="TM_PBP2"/>
    <property type="match status" value="1"/>
</dbReference>
<comment type="caution">
    <text evidence="9">The sequence shown here is derived from an EMBL/GenBank/DDBJ whole genome shotgun (WGS) entry which is preliminary data.</text>
</comment>
<evidence type="ECO:0000256" key="2">
    <source>
        <dbReference type="ARBA" id="ARBA00022448"/>
    </source>
</evidence>
<dbReference type="SUPFAM" id="SSF161098">
    <property type="entry name" value="MetI-like"/>
    <property type="match status" value="1"/>
</dbReference>
<dbReference type="GO" id="GO:0005886">
    <property type="term" value="C:plasma membrane"/>
    <property type="evidence" value="ECO:0007669"/>
    <property type="project" value="UniProtKB-SubCell"/>
</dbReference>
<keyword evidence="10" id="KW-1185">Reference proteome</keyword>
<evidence type="ECO:0000256" key="1">
    <source>
        <dbReference type="ARBA" id="ARBA00004651"/>
    </source>
</evidence>
<keyword evidence="4 7" id="KW-0812">Transmembrane</keyword>
<evidence type="ECO:0000259" key="8">
    <source>
        <dbReference type="PROSITE" id="PS50928"/>
    </source>
</evidence>
<evidence type="ECO:0000256" key="7">
    <source>
        <dbReference type="RuleBase" id="RU363032"/>
    </source>
</evidence>
<keyword evidence="6 7" id="KW-0472">Membrane</keyword>
<feature type="transmembrane region" description="Helical" evidence="7">
    <location>
        <begin position="7"/>
        <end position="32"/>
    </location>
</feature>
<dbReference type="Gene3D" id="1.10.3720.10">
    <property type="entry name" value="MetI-like"/>
    <property type="match status" value="1"/>
</dbReference>
<dbReference type="Pfam" id="PF00528">
    <property type="entry name" value="BPD_transp_1"/>
    <property type="match status" value="1"/>
</dbReference>
<evidence type="ECO:0000313" key="9">
    <source>
        <dbReference type="EMBL" id="MBC8543711.1"/>
    </source>
</evidence>
<comment type="subcellular location">
    <subcellularLocation>
        <location evidence="1 7">Cell membrane</location>
        <topology evidence="1 7">Multi-pass membrane protein</topology>
    </subcellularLocation>
</comment>
<keyword evidence="3" id="KW-1003">Cell membrane</keyword>
<dbReference type="RefSeq" id="WP_177715700.1">
    <property type="nucleotide sequence ID" value="NZ_JACRSQ010000012.1"/>
</dbReference>
<evidence type="ECO:0000256" key="6">
    <source>
        <dbReference type="ARBA" id="ARBA00023136"/>
    </source>
</evidence>
<gene>
    <name evidence="9" type="ORF">H8730_09150</name>
</gene>
<dbReference type="PROSITE" id="PS50928">
    <property type="entry name" value="ABC_TM1"/>
    <property type="match status" value="1"/>
</dbReference>